<reference evidence="16" key="1">
    <citation type="journal article" date="2019" name="Int. J. Syst. Evol. Microbiol.">
        <title>The Global Catalogue of Microorganisms (GCM) 10K type strain sequencing project: providing services to taxonomists for standard genome sequencing and annotation.</title>
        <authorList>
            <consortium name="The Broad Institute Genomics Platform"/>
            <consortium name="The Broad Institute Genome Sequencing Center for Infectious Disease"/>
            <person name="Wu L."/>
            <person name="Ma J."/>
        </authorList>
    </citation>
    <scope>NUCLEOTIDE SEQUENCE [LARGE SCALE GENOMIC DNA]</scope>
    <source>
        <strain evidence="16">WYCCWR 12678</strain>
    </source>
</reference>
<evidence type="ECO:0000313" key="16">
    <source>
        <dbReference type="Proteomes" id="UP001596002"/>
    </source>
</evidence>
<organism evidence="15 16">
    <name type="scientific">Effusibacillus consociatus</name>
    <dbReference type="NCBI Taxonomy" id="1117041"/>
    <lineage>
        <taxon>Bacteria</taxon>
        <taxon>Bacillati</taxon>
        <taxon>Bacillota</taxon>
        <taxon>Bacilli</taxon>
        <taxon>Bacillales</taxon>
        <taxon>Alicyclobacillaceae</taxon>
        <taxon>Effusibacillus</taxon>
    </lineage>
</organism>
<evidence type="ECO:0000259" key="14">
    <source>
        <dbReference type="Pfam" id="PF01930"/>
    </source>
</evidence>
<keyword evidence="5 13" id="KW-0540">Nuclease</keyword>
<dbReference type="InterPro" id="IPR022765">
    <property type="entry name" value="Dna2/Cas4_DUF83"/>
</dbReference>
<keyword evidence="10 13" id="KW-0411">Iron-sulfur</keyword>
<dbReference type="EC" id="3.1.12.1" evidence="3 13"/>
<sequence length="206" mass="24443">MSQSCEAFEQGHKIELNVTDLKQYLYCPRIPYYFYVMPVPRPITYKMQHGVQEHVELDRLEKRRGYRSYGLTEGKRLFHLQLKSETLGLYGKPDLVITYEKKGVTQYLPVEFKHTEKGLFTNAKYQLAAYAMLLEEHFQVPVCEGIVYQIPTKAYNIIKITDPMRKHVKDSLSAIRRMMLEETFPEPKSRSRCTDCEYRRYCNDIY</sequence>
<keyword evidence="16" id="KW-1185">Reference proteome</keyword>
<protein>
    <recommendedName>
        <fullName evidence="4 13">CRISPR-associated exonuclease Cas4</fullName>
        <ecNumber evidence="3 13">3.1.12.1</ecNumber>
    </recommendedName>
</protein>
<evidence type="ECO:0000256" key="8">
    <source>
        <dbReference type="ARBA" id="ARBA00022839"/>
    </source>
</evidence>
<proteinExistence type="inferred from homology"/>
<dbReference type="Pfam" id="PF01930">
    <property type="entry name" value="Cas_Cas4"/>
    <property type="match status" value="1"/>
</dbReference>
<evidence type="ECO:0000256" key="4">
    <source>
        <dbReference type="ARBA" id="ARBA00020049"/>
    </source>
</evidence>
<comment type="cofactor">
    <cofactor evidence="1">
        <name>[4Fe-4S] cluster</name>
        <dbReference type="ChEBI" id="CHEBI:49883"/>
    </cofactor>
</comment>
<evidence type="ECO:0000256" key="9">
    <source>
        <dbReference type="ARBA" id="ARBA00023004"/>
    </source>
</evidence>
<evidence type="ECO:0000256" key="12">
    <source>
        <dbReference type="ARBA" id="ARBA00023211"/>
    </source>
</evidence>
<keyword evidence="9 13" id="KW-0408">Iron</keyword>
<dbReference type="InterPro" id="IPR051827">
    <property type="entry name" value="Cas4_exonuclease"/>
</dbReference>
<dbReference type="PANTHER" id="PTHR36531">
    <property type="entry name" value="CRISPR-ASSOCIATED EXONUCLEASE CAS4"/>
    <property type="match status" value="1"/>
</dbReference>
<dbReference type="RefSeq" id="WP_380028200.1">
    <property type="nucleotide sequence ID" value="NZ_JBHSHC010000137.1"/>
</dbReference>
<gene>
    <name evidence="15" type="primary">cas4</name>
    <name evidence="15" type="ORF">ACFO8Q_19650</name>
</gene>
<dbReference type="EMBL" id="JBHSHC010000137">
    <property type="protein sequence ID" value="MFC4769548.1"/>
    <property type="molecule type" value="Genomic_DNA"/>
</dbReference>
<evidence type="ECO:0000256" key="3">
    <source>
        <dbReference type="ARBA" id="ARBA00012768"/>
    </source>
</evidence>
<dbReference type="Gene3D" id="3.90.320.10">
    <property type="match status" value="1"/>
</dbReference>
<evidence type="ECO:0000256" key="11">
    <source>
        <dbReference type="ARBA" id="ARBA00023118"/>
    </source>
</evidence>
<evidence type="ECO:0000256" key="2">
    <source>
        <dbReference type="ARBA" id="ARBA00009189"/>
    </source>
</evidence>
<dbReference type="Proteomes" id="UP001596002">
    <property type="component" value="Unassembled WGS sequence"/>
</dbReference>
<evidence type="ECO:0000313" key="15">
    <source>
        <dbReference type="EMBL" id="MFC4769548.1"/>
    </source>
</evidence>
<comment type="cofactor">
    <cofactor evidence="13">
        <name>Mg(2+)</name>
        <dbReference type="ChEBI" id="CHEBI:18420"/>
    </cofactor>
    <cofactor evidence="13">
        <name>Mn(2+)</name>
        <dbReference type="ChEBI" id="CHEBI:29035"/>
    </cofactor>
    <text evidence="13">Mg(2+) or Mn(2+) required for ssDNA cleavage activity.</text>
</comment>
<comment type="function">
    <text evidence="13">CRISPR (clustered regularly interspaced short palindromic repeat) is an adaptive immune system that provides protection against mobile genetic elements (viruses, transposable elements and conjugative plasmids). CRISPR clusters contain sequences complementary to antecedent mobile elements and target invading nucleic acids. CRISPR clusters are transcribed and processed into CRISPR RNA (crRNA).</text>
</comment>
<evidence type="ECO:0000256" key="7">
    <source>
        <dbReference type="ARBA" id="ARBA00022801"/>
    </source>
</evidence>
<keyword evidence="7 13" id="KW-0378">Hydrolase</keyword>
<comment type="caution">
    <text evidence="15">The sequence shown here is derived from an EMBL/GenBank/DDBJ whole genome shotgun (WGS) entry which is preliminary data.</text>
</comment>
<dbReference type="NCBIfam" id="TIGR00372">
    <property type="entry name" value="cas4"/>
    <property type="match status" value="1"/>
</dbReference>
<evidence type="ECO:0000256" key="6">
    <source>
        <dbReference type="ARBA" id="ARBA00022723"/>
    </source>
</evidence>
<dbReference type="GO" id="GO:0016787">
    <property type="term" value="F:hydrolase activity"/>
    <property type="evidence" value="ECO:0007669"/>
    <property type="project" value="UniProtKB-KW"/>
</dbReference>
<keyword evidence="12 13" id="KW-0464">Manganese</keyword>
<evidence type="ECO:0000256" key="5">
    <source>
        <dbReference type="ARBA" id="ARBA00022722"/>
    </source>
</evidence>
<dbReference type="InterPro" id="IPR011604">
    <property type="entry name" value="PDDEXK-like_dom_sf"/>
</dbReference>
<comment type="cofactor">
    <cofactor evidence="13">
        <name>iron-sulfur cluster</name>
        <dbReference type="ChEBI" id="CHEBI:30408"/>
    </cofactor>
</comment>
<keyword evidence="8 13" id="KW-0269">Exonuclease</keyword>
<dbReference type="PANTHER" id="PTHR36531:SF6">
    <property type="entry name" value="DNA REPLICATION ATP-DEPENDENT HELICASE_NUCLEASE DNA2"/>
    <property type="match status" value="1"/>
</dbReference>
<accession>A0ABV9Q6K6</accession>
<evidence type="ECO:0000256" key="13">
    <source>
        <dbReference type="RuleBase" id="RU365022"/>
    </source>
</evidence>
<comment type="similarity">
    <text evidence="2 13">Belongs to the CRISPR-associated exonuclease Cas4 family.</text>
</comment>
<evidence type="ECO:0000256" key="10">
    <source>
        <dbReference type="ARBA" id="ARBA00023014"/>
    </source>
</evidence>
<name>A0ABV9Q6K6_9BACL</name>
<evidence type="ECO:0000256" key="1">
    <source>
        <dbReference type="ARBA" id="ARBA00001966"/>
    </source>
</evidence>
<keyword evidence="6 13" id="KW-0479">Metal-binding</keyword>
<feature type="domain" description="DUF83" evidence="14">
    <location>
        <begin position="18"/>
        <end position="202"/>
    </location>
</feature>
<keyword evidence="11 13" id="KW-0051">Antiviral defense</keyword>
<dbReference type="InterPro" id="IPR013343">
    <property type="entry name" value="CRISPR-assoc_prot_Cas4"/>
</dbReference>